<evidence type="ECO:0000313" key="16">
    <source>
        <dbReference type="Proteomes" id="UP001152797"/>
    </source>
</evidence>
<dbReference type="InterPro" id="IPR000653">
    <property type="entry name" value="DegT/StrS_aminotransferase"/>
</dbReference>
<dbReference type="InterPro" id="IPR015422">
    <property type="entry name" value="PyrdxlP-dep_Trfase_small"/>
</dbReference>
<dbReference type="Pfam" id="PF07993">
    <property type="entry name" value="NAD_binding_4"/>
    <property type="match status" value="1"/>
</dbReference>
<dbReference type="PANTHER" id="PTHR46568">
    <property type="entry name" value="ALKYLDIHYDROXYACETONEPHOSPHATE SYNTHASE, PEROXISOMAL"/>
    <property type="match status" value="1"/>
</dbReference>
<feature type="binding site" evidence="9">
    <location>
        <begin position="1717"/>
        <end position="1720"/>
    </location>
    <ligand>
        <name>FAD</name>
        <dbReference type="ChEBI" id="CHEBI:57692"/>
    </ligand>
</feature>
<feature type="transmembrane region" description="Helical" evidence="12">
    <location>
        <begin position="560"/>
        <end position="580"/>
    </location>
</feature>
<dbReference type="Pfam" id="PF01565">
    <property type="entry name" value="FAD_binding_4"/>
    <property type="match status" value="1"/>
</dbReference>
<dbReference type="Proteomes" id="UP001152797">
    <property type="component" value="Unassembled WGS sequence"/>
</dbReference>
<reference evidence="15 16" key="2">
    <citation type="submission" date="2024-05" db="EMBL/GenBank/DDBJ databases">
        <authorList>
            <person name="Chen Y."/>
            <person name="Shah S."/>
            <person name="Dougan E. K."/>
            <person name="Thang M."/>
            <person name="Chan C."/>
        </authorList>
    </citation>
    <scope>NUCLEOTIDE SEQUENCE [LARGE SCALE GENOMIC DNA]</scope>
</reference>
<dbReference type="Gene3D" id="3.40.640.10">
    <property type="entry name" value="Type I PLP-dependent aspartate aminotransferase-like (Major domain)"/>
    <property type="match status" value="1"/>
</dbReference>
<dbReference type="InterPro" id="IPR015424">
    <property type="entry name" value="PyrdxlP-dep_Trfase"/>
</dbReference>
<dbReference type="GO" id="GO:0016746">
    <property type="term" value="F:acyltransferase activity"/>
    <property type="evidence" value="ECO:0007669"/>
    <property type="project" value="InterPro"/>
</dbReference>
<dbReference type="SUPFAM" id="SSF55103">
    <property type="entry name" value="FAD-linked oxidases, C-terminal domain"/>
    <property type="match status" value="1"/>
</dbReference>
<dbReference type="Pfam" id="PF01041">
    <property type="entry name" value="DegT_DnrJ_EryC1"/>
    <property type="match status" value="1"/>
</dbReference>
<sequence length="2093" mass="230245">MAWLRTALLRIAAIVLVVGHASPLLTGLILLALGLWAVRLHPRKTLDMSWIDLLVSLKACFSRKDRRRVEKELQEILGAEEIVTLSVRSGFDLLLSAVALPKGSEVLFVPGITIPSMVQLVEAHGLQPVGVDPVSPQKMLPATLEQLVTPKTKMVVISHLFGSIHRADHIIKEAKDLGLLVVEDCAQGFLGAMPANRRSMASAWPTGFRGSQDTDVSFTSFGNIKTLTALGGGIARVKDASVRARMQELQSAWPVRSTYQRLWTVLRAFAFKACLTPCLYGLLETLCTKVGFSFDNLIVAGVRGFAKLEYVRQQPSLPLLQTLLWRLQTQHMACFDDSSLQSSVAKRRRLARIIIERLSEEGIEFITQGDGTNGWWLLPMLSDQPTQMVKALITHGFDATSTSTQLQQVASAATCKSAALRASDGKDFMNRIVYLPLSPDMAVDTASNMAEAVLQCANVERGRPGRRDPGFGLLSCILGSAFLLMPNFISNFLPSSWFLLTVLLLVLLATFLFAKVAQWFAADSDLRMNPRLVKALRAPSRTEGVNFCNDRPLKMRIDGAVLLTGATGFVGGGILFSLLARASELGVTKIVLMIRQRSGKTLDERVAKLRENPMFDGLRETFDKLVVGLEGDVSQRNFGWKESSTNWPHQETLKAVLHCAGDVRFQQPMQQAAVSLVSATLQMQKLANSWKSKRFLFVSTAFVHAVPPTSTEALQEKLVELRDFDAMELYRDAMSHGSWAKTAMRELGFPNTYTFAKAIAEHLVIRACESDGLDARIVRPSIVGPAWAFPYVGWAGDKPSTIVGAGTLLARRGVRVFRDGFDHPCPVVPVDIVADVTVRALCGAYNNDRGQILHACLDASEADRMPSFKFFTRHFYQLLALKGTLPLFELGFMTKLLRWCNNATIFCYAHAVLNVLPMQILDLVRMCLGRIFSIFGMRLSKQFSTTVRILASCSTLPMQYHPFSSPSTPWRFRSTVKLPEDWDLFEYLLICCRAGYAFAIDPLKGPSRNYPREFCDMQIFSHETAVSDALSAFAHPQASFFYSVAAFVVRLGLSWMSLSVTVDGASLLSITSLDAPLVLCPQHRSVLDFVIIGLMCFQLQPILPLQLPQVAADAEFSNLPFLGWALSGLGAFFVRRGGGAVQPDPALRAKVGRVFQSGRPLEVFLEGLRSRGRRQLRLRTGLLKALRDIAQRTVALVPLAMSYELLPDDESLFREMCGLPRDPLRTSDLFFWVLRGIRGELPPIGEAFMRFGHAQILESSSDLDSVVSAVQRELVSNNSLTTLHCQALQEVLQKPDLDKVIKSMSDELEIRSSCCTPLVLRDCERWPLLIQAATMAPLRRRLPRPWAKWFVEGQEESLEPGDARDADANGVTKNDSNDQHLLEGELESLASNLRAHLAAAEQGAEKCLAALRASGVIEVTEEHLVQELLATSSLPAPLARGAASIVIKAPFGAFGGVTKGKPRASPGSVTLLWPTSETELKDEESLDRWGFKDTKFIAQYVDGRPAAQITSQRYKALGRQPLFRLWELFQRQLSVPLNVRDMLPERAIPDLPAPAHGLEEVLSTAVPGRVLLDSESRLRAGTGHGLADIWRLRTRQLERFPDAVVRPETEEEVQALLNAAMSYNHGLGFGIIPVGGRTNVTSATKCPSQEVDSRPMVSLDMRGLSKVLWVNAEDGVAMIEAGITGMDLKRSLKQHGVTMGMEPDSMELSTLGGWIATRASGMKRARYGNIEDMVLEVRLITPGGAVWQRHGDPKAQAETAIGRASTNIGLPAMVLGSEGCLGIITSAIVRVRPLPQVVEYQSVVFPDWDRGASWMREVARMPAGLRPASCRLMDQNQLQLAQALKEGSEQSGTWHSLRASLRDAFLACKGVSLQEAAAVTLVFEGNRAEVNLQKKEISKLVAVAGGIWGGAAGGAAGYTLTFAIAYLRDFGLDYRILSESLETMVPWSTIREVWPAVKLAVQSKHRQLRLPGKPFMSCRMTQLYDEGGVLYMYIAICTTGLEPKTALKAFENLEHAARCAILNAGGCLSHHHGVGKLRASLLPETQSPVLTQALRNFKMALDPSNILAARNGTWSTSALAEDSEDAEAEENPR</sequence>
<evidence type="ECO:0000256" key="11">
    <source>
        <dbReference type="SAM" id="MobiDB-lite"/>
    </source>
</evidence>
<dbReference type="GO" id="GO:0071949">
    <property type="term" value="F:FAD binding"/>
    <property type="evidence" value="ECO:0007669"/>
    <property type="project" value="InterPro"/>
</dbReference>
<dbReference type="Gene3D" id="3.30.300.330">
    <property type="match status" value="1"/>
</dbReference>
<dbReference type="InterPro" id="IPR015421">
    <property type="entry name" value="PyrdxlP-dep_Trfase_major"/>
</dbReference>
<dbReference type="InterPro" id="IPR016169">
    <property type="entry name" value="FAD-bd_PCMH_sub2"/>
</dbReference>
<dbReference type="Gene3D" id="1.10.45.10">
    <property type="entry name" value="Vanillyl-alcohol Oxidase, Chain A, domain 4"/>
    <property type="match status" value="1"/>
</dbReference>
<comment type="caution">
    <text evidence="14">The sequence shown here is derived from an EMBL/GenBank/DDBJ whole genome shotgun (WGS) entry which is preliminary data.</text>
</comment>
<dbReference type="EMBL" id="CAMXCT030001072">
    <property type="protein sequence ID" value="CAL4773646.1"/>
    <property type="molecule type" value="Genomic_DNA"/>
</dbReference>
<dbReference type="Gene3D" id="3.30.465.10">
    <property type="match status" value="1"/>
</dbReference>
<feature type="binding site" evidence="9">
    <location>
        <begin position="1778"/>
        <end position="1784"/>
    </location>
    <ligand>
        <name>FAD</name>
        <dbReference type="ChEBI" id="CHEBI:57692"/>
    </ligand>
</feature>
<dbReference type="EC" id="2.5.1.26" evidence="3"/>
<keyword evidence="12" id="KW-1133">Transmembrane helix</keyword>
<evidence type="ECO:0000256" key="10">
    <source>
        <dbReference type="PIRSR" id="PIRSR625650-4"/>
    </source>
</evidence>
<dbReference type="InterPro" id="IPR016167">
    <property type="entry name" value="FAD-bd_PCMH_sub1"/>
</dbReference>
<feature type="domain" description="FAD-binding PCMH-type" evidence="13">
    <location>
        <begin position="1597"/>
        <end position="1794"/>
    </location>
</feature>
<dbReference type="Gene3D" id="3.30.70.3450">
    <property type="match status" value="1"/>
</dbReference>
<gene>
    <name evidence="14" type="ORF">C1SCF055_LOCUS13697</name>
</gene>
<keyword evidence="4" id="KW-0285">Flavoprotein</keyword>
<dbReference type="Pfam" id="PF02913">
    <property type="entry name" value="FAD-oxidase_C"/>
    <property type="match status" value="1"/>
</dbReference>
<dbReference type="EMBL" id="CAMXCT020001072">
    <property type="protein sequence ID" value="CAL1139709.1"/>
    <property type="molecule type" value="Genomic_DNA"/>
</dbReference>
<comment type="similarity">
    <text evidence="2">Belongs to the FAD-binding oxidoreductase/transferase type 4 family.</text>
</comment>
<organism evidence="14">
    <name type="scientific">Cladocopium goreaui</name>
    <dbReference type="NCBI Taxonomy" id="2562237"/>
    <lineage>
        <taxon>Eukaryota</taxon>
        <taxon>Sar</taxon>
        <taxon>Alveolata</taxon>
        <taxon>Dinophyceae</taxon>
        <taxon>Suessiales</taxon>
        <taxon>Symbiodiniaceae</taxon>
        <taxon>Cladocopium</taxon>
    </lineage>
</organism>
<feature type="transmembrane region" description="Helical" evidence="12">
    <location>
        <begin position="495"/>
        <end position="521"/>
    </location>
</feature>
<dbReference type="Gene3D" id="3.30.43.10">
    <property type="entry name" value="Uridine Diphospho-n-acetylenolpyruvylglucosamine Reductase, domain 2"/>
    <property type="match status" value="1"/>
</dbReference>
<name>A0A9P1C760_9DINO</name>
<dbReference type="PROSITE" id="PS51387">
    <property type="entry name" value="FAD_PCMH"/>
    <property type="match status" value="1"/>
</dbReference>
<dbReference type="InterPro" id="IPR004113">
    <property type="entry name" value="FAD-bd_oxidored_4_C"/>
</dbReference>
<keyword evidence="12" id="KW-0812">Transmembrane</keyword>
<evidence type="ECO:0000256" key="12">
    <source>
        <dbReference type="SAM" id="Phobius"/>
    </source>
</evidence>
<dbReference type="InterPro" id="IPR016171">
    <property type="entry name" value="Vanillyl_alc_oxidase_C-sub2"/>
</dbReference>
<feature type="site" description="Important for enzyme activity" evidence="10">
    <location>
        <position position="1831"/>
    </location>
</feature>
<evidence type="ECO:0000256" key="5">
    <source>
        <dbReference type="ARBA" id="ARBA00022827"/>
    </source>
</evidence>
<keyword evidence="12" id="KW-0472">Membrane</keyword>
<accession>A0A9P1C760</accession>
<dbReference type="SUPFAM" id="SSF53383">
    <property type="entry name" value="PLP-dependent transferases"/>
    <property type="match status" value="1"/>
</dbReference>
<dbReference type="InterPro" id="IPR002123">
    <property type="entry name" value="Plipid/glycerol_acylTrfase"/>
</dbReference>
<feature type="transmembrane region" description="Helical" evidence="12">
    <location>
        <begin position="12"/>
        <end position="38"/>
    </location>
</feature>
<dbReference type="SUPFAM" id="SSF51735">
    <property type="entry name" value="NAD(P)-binding Rossmann-fold domains"/>
    <property type="match status" value="1"/>
</dbReference>
<dbReference type="InterPro" id="IPR036291">
    <property type="entry name" value="NAD(P)-bd_dom_sf"/>
</dbReference>
<evidence type="ECO:0000313" key="14">
    <source>
        <dbReference type="EMBL" id="CAI3986334.1"/>
    </source>
</evidence>
<dbReference type="InterPro" id="IPR036318">
    <property type="entry name" value="FAD-bd_PCMH-like_sf"/>
</dbReference>
<evidence type="ECO:0000313" key="15">
    <source>
        <dbReference type="EMBL" id="CAL4773646.1"/>
    </source>
</evidence>
<dbReference type="OrthoDB" id="5332616at2759"/>
<keyword evidence="5 9" id="KW-0274">FAD</keyword>
<dbReference type="InterPro" id="IPR013120">
    <property type="entry name" value="FAR_NAD-bd"/>
</dbReference>
<dbReference type="SUPFAM" id="SSF69593">
    <property type="entry name" value="Glycerol-3-phosphate (1)-acyltransferase"/>
    <property type="match status" value="1"/>
</dbReference>
<feature type="active site" description="Proton donor/acceptor" evidence="7">
    <location>
        <position position="1991"/>
    </location>
</feature>
<dbReference type="InterPro" id="IPR016166">
    <property type="entry name" value="FAD-bd_PCMH"/>
</dbReference>
<evidence type="ECO:0000256" key="9">
    <source>
        <dbReference type="PIRSR" id="PIRSR625650-3"/>
    </source>
</evidence>
<feature type="binding site" evidence="9">
    <location>
        <begin position="1704"/>
        <end position="1710"/>
    </location>
    <ligand>
        <name>FAD</name>
        <dbReference type="ChEBI" id="CHEBI:57692"/>
    </ligand>
</feature>
<evidence type="ECO:0000256" key="7">
    <source>
        <dbReference type="PIRSR" id="PIRSR625650-1"/>
    </source>
</evidence>
<comment type="pathway">
    <text evidence="1">Glycerolipid metabolism; ether lipid biosynthesis.</text>
</comment>
<feature type="region of interest" description="Disordered" evidence="11">
    <location>
        <begin position="1357"/>
        <end position="1377"/>
    </location>
</feature>
<proteinExistence type="inferred from homology"/>
<dbReference type="GO" id="GO:0005777">
    <property type="term" value="C:peroxisome"/>
    <property type="evidence" value="ECO:0007669"/>
    <property type="project" value="UniProtKB-ARBA"/>
</dbReference>
<dbReference type="InterPro" id="IPR006094">
    <property type="entry name" value="Oxid_FAD_bind_N"/>
</dbReference>
<evidence type="ECO:0000259" key="13">
    <source>
        <dbReference type="PROSITE" id="PS51387"/>
    </source>
</evidence>
<protein>
    <recommendedName>
        <fullName evidence="3">alkylglycerone-phosphate synthase</fullName>
        <ecNumber evidence="3">2.5.1.26</ecNumber>
    </recommendedName>
    <alternativeName>
        <fullName evidence="6">Alkylglycerone-phosphate synthase</fullName>
    </alternativeName>
</protein>
<evidence type="ECO:0000256" key="4">
    <source>
        <dbReference type="ARBA" id="ARBA00022630"/>
    </source>
</evidence>
<evidence type="ECO:0000256" key="3">
    <source>
        <dbReference type="ARBA" id="ARBA00012385"/>
    </source>
</evidence>
<dbReference type="InterPro" id="IPR025650">
    <property type="entry name" value="Alkyl-DHAP_Synthase"/>
</dbReference>
<evidence type="ECO:0000256" key="2">
    <source>
        <dbReference type="ARBA" id="ARBA00008000"/>
    </source>
</evidence>
<dbReference type="GO" id="GO:0008609">
    <property type="term" value="F:alkylglycerone-phosphate synthase activity"/>
    <property type="evidence" value="ECO:0007669"/>
    <property type="project" value="UniProtKB-EC"/>
</dbReference>
<comment type="cofactor">
    <cofactor evidence="9">
        <name>FAD</name>
        <dbReference type="ChEBI" id="CHEBI:57692"/>
    </cofactor>
</comment>
<evidence type="ECO:0000256" key="1">
    <source>
        <dbReference type="ARBA" id="ARBA00004670"/>
    </source>
</evidence>
<dbReference type="Gene3D" id="3.40.50.720">
    <property type="entry name" value="NAD(P)-binding Rossmann-like Domain"/>
    <property type="match status" value="1"/>
</dbReference>
<dbReference type="EMBL" id="CAMXCT010001072">
    <property type="protein sequence ID" value="CAI3986334.1"/>
    <property type="molecule type" value="Genomic_DNA"/>
</dbReference>
<evidence type="ECO:0000256" key="8">
    <source>
        <dbReference type="PIRSR" id="PIRSR625650-2"/>
    </source>
</evidence>
<dbReference type="Gene3D" id="3.90.1150.10">
    <property type="entry name" value="Aspartate Aminotransferase, domain 1"/>
    <property type="match status" value="1"/>
</dbReference>
<dbReference type="SUPFAM" id="SSF56176">
    <property type="entry name" value="FAD-binding/transporter-associated domain-like"/>
    <property type="match status" value="1"/>
</dbReference>
<feature type="binding site" evidence="8">
    <location>
        <position position="1928"/>
    </location>
    <ligand>
        <name>substrate</name>
    </ligand>
</feature>
<dbReference type="InterPro" id="IPR016164">
    <property type="entry name" value="FAD-linked_Oxase-like_C"/>
</dbReference>
<dbReference type="SMART" id="SM00563">
    <property type="entry name" value="PlsC"/>
    <property type="match status" value="1"/>
</dbReference>
<dbReference type="GO" id="GO:0008610">
    <property type="term" value="P:lipid biosynthetic process"/>
    <property type="evidence" value="ECO:0007669"/>
    <property type="project" value="InterPro"/>
</dbReference>
<keyword evidence="16" id="KW-1185">Reference proteome</keyword>
<dbReference type="Pfam" id="PF01553">
    <property type="entry name" value="Acyltransferase"/>
    <property type="match status" value="1"/>
</dbReference>
<reference evidence="14" key="1">
    <citation type="submission" date="2022-10" db="EMBL/GenBank/DDBJ databases">
        <authorList>
            <person name="Chen Y."/>
            <person name="Dougan E. K."/>
            <person name="Chan C."/>
            <person name="Rhodes N."/>
            <person name="Thang M."/>
        </authorList>
    </citation>
    <scope>NUCLEOTIDE SEQUENCE</scope>
</reference>
<dbReference type="PANTHER" id="PTHR46568:SF1">
    <property type="entry name" value="ALKYLDIHYDROXYACETONEPHOSPHATE SYNTHASE, PEROXISOMAL"/>
    <property type="match status" value="1"/>
</dbReference>
<evidence type="ECO:0000256" key="6">
    <source>
        <dbReference type="ARBA" id="ARBA00031574"/>
    </source>
</evidence>